<feature type="transmembrane region" description="Helical" evidence="1">
    <location>
        <begin position="456"/>
        <end position="478"/>
    </location>
</feature>
<dbReference type="InterPro" id="IPR031599">
    <property type="entry name" value="ABC_tran_2"/>
</dbReference>
<feature type="transmembrane region" description="Helical" evidence="1">
    <location>
        <begin position="263"/>
        <end position="284"/>
    </location>
</feature>
<dbReference type="AlphaFoldDB" id="A8MJK3"/>
<keyword evidence="1" id="KW-0472">Membrane</keyword>
<evidence type="ECO:0000256" key="1">
    <source>
        <dbReference type="SAM" id="Phobius"/>
    </source>
</evidence>
<dbReference type="eggNOG" id="COG2898">
    <property type="taxonomic scope" value="Bacteria"/>
</dbReference>
<feature type="transmembrane region" description="Helical" evidence="1">
    <location>
        <begin position="73"/>
        <end position="99"/>
    </location>
</feature>
<dbReference type="Pfam" id="PF16949">
    <property type="entry name" value="ABC_tran_2"/>
    <property type="match status" value="1"/>
</dbReference>
<protein>
    <recommendedName>
        <fullName evidence="4">ABC-2 type transport system permease protein</fullName>
    </recommendedName>
</protein>
<dbReference type="STRING" id="350688.Clos_2453"/>
<evidence type="ECO:0000313" key="2">
    <source>
        <dbReference type="EMBL" id="ABW19985.1"/>
    </source>
</evidence>
<feature type="transmembrane region" description="Helical" evidence="1">
    <location>
        <begin position="151"/>
        <end position="179"/>
    </location>
</feature>
<proteinExistence type="predicted"/>
<dbReference type="HOGENOM" id="CLU_031634_0_0_9"/>
<evidence type="ECO:0008006" key="4">
    <source>
        <dbReference type="Google" id="ProtNLM"/>
    </source>
</evidence>
<organism evidence="2 3">
    <name type="scientific">Alkaliphilus oremlandii (strain OhILAs)</name>
    <name type="common">Clostridium oremlandii (strain OhILAs)</name>
    <dbReference type="NCBI Taxonomy" id="350688"/>
    <lineage>
        <taxon>Bacteria</taxon>
        <taxon>Bacillati</taxon>
        <taxon>Bacillota</taxon>
        <taxon>Clostridia</taxon>
        <taxon>Peptostreptococcales</taxon>
        <taxon>Natronincolaceae</taxon>
        <taxon>Alkaliphilus</taxon>
    </lineage>
</organism>
<feature type="transmembrane region" description="Helical" evidence="1">
    <location>
        <begin position="191"/>
        <end position="210"/>
    </location>
</feature>
<feature type="transmembrane region" description="Helical" evidence="1">
    <location>
        <begin position="338"/>
        <end position="360"/>
    </location>
</feature>
<keyword evidence="3" id="KW-1185">Reference proteome</keyword>
<feature type="transmembrane region" description="Helical" evidence="1">
    <location>
        <begin position="380"/>
        <end position="403"/>
    </location>
</feature>
<feature type="transmembrane region" description="Helical" evidence="1">
    <location>
        <begin position="120"/>
        <end position="145"/>
    </location>
</feature>
<feature type="transmembrane region" description="Helical" evidence="1">
    <location>
        <begin position="33"/>
        <end position="53"/>
    </location>
</feature>
<dbReference type="RefSeq" id="WP_012160292.1">
    <property type="nucleotide sequence ID" value="NC_009922.1"/>
</dbReference>
<keyword evidence="1" id="KW-0812">Transmembrane</keyword>
<dbReference type="KEGG" id="aoe:Clos_2453"/>
<accession>A8MJK3</accession>
<dbReference type="Proteomes" id="UP000000269">
    <property type="component" value="Chromosome"/>
</dbReference>
<feature type="transmembrane region" description="Helical" evidence="1">
    <location>
        <begin position="530"/>
        <end position="550"/>
    </location>
</feature>
<gene>
    <name evidence="2" type="ordered locus">Clos_2453</name>
</gene>
<reference evidence="3" key="1">
    <citation type="submission" date="2007-10" db="EMBL/GenBank/DDBJ databases">
        <title>Complete genome of Alkaliphilus oremlandii OhILAs.</title>
        <authorList>
            <person name="Copeland A."/>
            <person name="Lucas S."/>
            <person name="Lapidus A."/>
            <person name="Barry K."/>
            <person name="Detter J.C."/>
            <person name="Glavina del Rio T."/>
            <person name="Hammon N."/>
            <person name="Israni S."/>
            <person name="Dalin E."/>
            <person name="Tice H."/>
            <person name="Pitluck S."/>
            <person name="Chain P."/>
            <person name="Malfatti S."/>
            <person name="Shin M."/>
            <person name="Vergez L."/>
            <person name="Schmutz J."/>
            <person name="Larimer F."/>
            <person name="Land M."/>
            <person name="Hauser L."/>
            <person name="Kyrpides N."/>
            <person name="Mikhailova N."/>
            <person name="Stolz J.F."/>
            <person name="Dawson A."/>
            <person name="Fisher E."/>
            <person name="Crable B."/>
            <person name="Perera E."/>
            <person name="Lisak J."/>
            <person name="Ranganathan M."/>
            <person name="Basu P."/>
            <person name="Richardson P."/>
        </authorList>
    </citation>
    <scope>NUCLEOTIDE SEQUENCE [LARGE SCALE GENOMIC DNA]</scope>
    <source>
        <strain evidence="3">OhILAs</strain>
    </source>
</reference>
<dbReference type="EMBL" id="CP000853">
    <property type="protein sequence ID" value="ABW19985.1"/>
    <property type="molecule type" value="Genomic_DNA"/>
</dbReference>
<evidence type="ECO:0000313" key="3">
    <source>
        <dbReference type="Proteomes" id="UP000000269"/>
    </source>
</evidence>
<sequence>MMKGLGSLLKTELNVNFGISAFKYKYLKQKKELWQPAIFILAMLSLLPLYIQYIKILGAIFTSLQSINQEGTLLLLGILGSQIMLFLFGISHIFAKFYYSEDLQILIPLPIKPSTILTARFITVLLNEYLTVLPILIPILLVYGIKSSVGFLYWIFSIVIIMTIPIIPLAISSIVVMIFMRYTNIKKKRDLIRVLGSIVMILIILAFQFITQRLATKFPEGGEMDYITALLSERNSMIQQIGMRFPPSIWASKALANFNTWDGILNIAIFAGISMLIFYGMVYVSEKVFYKGLIGGQEISSQKKKLTEGQLKSRISNVRHPIVAILDRDMKILIRTPIFLMNSIGAVIIIPFALAMPLMTRDPQTLNMIKQFYNERTIPLGNLILSAFILFIAATNGIGATTFSREGKQFWISRIVPIKIEYQIAGKILSSILVQILVLALILGGISLLVPLQISTIIVVTILGILGSIPVTELAMFIDITRPLLDWDNPQKAMKQNMNVIFSMMAGMAFIFGSAMLALLLLKLNTNPMAIYLIFGGIYGALSVILFKALSRFTEKRYSDIQ</sequence>
<feature type="transmembrane region" description="Helical" evidence="1">
    <location>
        <begin position="424"/>
        <end position="450"/>
    </location>
</feature>
<feature type="transmembrane region" description="Helical" evidence="1">
    <location>
        <begin position="499"/>
        <end position="524"/>
    </location>
</feature>
<name>A8MJK3_ALKOO</name>
<keyword evidence="1" id="KW-1133">Transmembrane helix</keyword>